<name>A0A512CWY3_9MICO</name>
<evidence type="ECO:0000313" key="2">
    <source>
        <dbReference type="EMBL" id="GEO28705.1"/>
    </source>
</evidence>
<dbReference type="InterPro" id="IPR013216">
    <property type="entry name" value="Methyltransf_11"/>
</dbReference>
<dbReference type="CDD" id="cd02440">
    <property type="entry name" value="AdoMet_MTases"/>
    <property type="match status" value="1"/>
</dbReference>
<protein>
    <recommendedName>
        <fullName evidence="1">Methyltransferase type 11 domain-containing protein</fullName>
    </recommendedName>
</protein>
<comment type="caution">
    <text evidence="2">The sequence shown here is derived from an EMBL/GenBank/DDBJ whole genome shotgun (WGS) entry which is preliminary data.</text>
</comment>
<dbReference type="EMBL" id="BJYX01000002">
    <property type="protein sequence ID" value="GEO28705.1"/>
    <property type="molecule type" value="Genomic_DNA"/>
</dbReference>
<proteinExistence type="predicted"/>
<gene>
    <name evidence="2" type="ORF">TAE01_05150</name>
</gene>
<reference evidence="2 3" key="1">
    <citation type="submission" date="2019-07" db="EMBL/GenBank/DDBJ databases">
        <title>Whole genome shotgun sequence of Terrabacter aerolatus NBRC 106305.</title>
        <authorList>
            <person name="Hosoyama A."/>
            <person name="Uohara A."/>
            <person name="Ohji S."/>
            <person name="Ichikawa N."/>
        </authorList>
    </citation>
    <scope>NUCLEOTIDE SEQUENCE [LARGE SCALE GENOMIC DNA]</scope>
    <source>
        <strain evidence="2 3">NBRC 106305</strain>
    </source>
</reference>
<dbReference type="RefSeq" id="WP_222594044.1">
    <property type="nucleotide sequence ID" value="NZ_BAAARO010000021.1"/>
</dbReference>
<dbReference type="SUPFAM" id="SSF53335">
    <property type="entry name" value="S-adenosyl-L-methionine-dependent methyltransferases"/>
    <property type="match status" value="1"/>
</dbReference>
<organism evidence="2 3">
    <name type="scientific">Terrabacter aerolatus</name>
    <dbReference type="NCBI Taxonomy" id="422442"/>
    <lineage>
        <taxon>Bacteria</taxon>
        <taxon>Bacillati</taxon>
        <taxon>Actinomycetota</taxon>
        <taxon>Actinomycetes</taxon>
        <taxon>Micrococcales</taxon>
        <taxon>Intrasporangiaceae</taxon>
        <taxon>Terrabacter</taxon>
    </lineage>
</organism>
<dbReference type="InterPro" id="IPR029063">
    <property type="entry name" value="SAM-dependent_MTases_sf"/>
</dbReference>
<evidence type="ECO:0000313" key="3">
    <source>
        <dbReference type="Proteomes" id="UP000321534"/>
    </source>
</evidence>
<dbReference type="Pfam" id="PF08241">
    <property type="entry name" value="Methyltransf_11"/>
    <property type="match status" value="1"/>
</dbReference>
<dbReference type="Proteomes" id="UP000321534">
    <property type="component" value="Unassembled WGS sequence"/>
</dbReference>
<dbReference type="PANTHER" id="PTHR43591:SF24">
    <property type="entry name" value="2-METHOXY-6-POLYPRENYL-1,4-BENZOQUINOL METHYLASE, MITOCHONDRIAL"/>
    <property type="match status" value="1"/>
</dbReference>
<accession>A0A512CWY3</accession>
<sequence>MTTPEDIDWSAPAVAAHYDELPLWSAPFGLMLLDRVPLRRGQRVVDVGAGTGFLTVELAQRCGPESRVTAVDPWAAAMDRLADKVAHLGLPNVELVVGSAEHLPMPDASVDLVVSNLGVNNLEDPAAVLRECARVLRPGGRLVTTTNLVGHMGQVYAAYRLALTELGQARHLPALEAQEQHRATVGSVTARLTDAGLEVVDVATDTFRMRFADGRALLAHWFVRLAFVPGWRSVVPADDADRVLERVADRLDALADEQGALELTVPMACVTAVRPQPPDSRPVPR</sequence>
<feature type="domain" description="Methyltransferase type 11" evidence="1">
    <location>
        <begin position="45"/>
        <end position="143"/>
    </location>
</feature>
<dbReference type="GO" id="GO:0008757">
    <property type="term" value="F:S-adenosylmethionine-dependent methyltransferase activity"/>
    <property type="evidence" value="ECO:0007669"/>
    <property type="project" value="InterPro"/>
</dbReference>
<dbReference type="PANTHER" id="PTHR43591">
    <property type="entry name" value="METHYLTRANSFERASE"/>
    <property type="match status" value="1"/>
</dbReference>
<keyword evidence="3" id="KW-1185">Reference proteome</keyword>
<dbReference type="AlphaFoldDB" id="A0A512CWY3"/>
<dbReference type="Gene3D" id="3.40.50.150">
    <property type="entry name" value="Vaccinia Virus protein VP39"/>
    <property type="match status" value="1"/>
</dbReference>
<evidence type="ECO:0000259" key="1">
    <source>
        <dbReference type="Pfam" id="PF08241"/>
    </source>
</evidence>